<feature type="region of interest" description="Disordered" evidence="1">
    <location>
        <begin position="1"/>
        <end position="35"/>
    </location>
</feature>
<proteinExistence type="predicted"/>
<reference evidence="2 3" key="1">
    <citation type="submission" date="2015-08" db="EMBL/GenBank/DDBJ databases">
        <title>Emmonsia species relationships and genome sequence.</title>
        <authorList>
            <person name="Cuomo C.A."/>
            <person name="Schwartz I.S."/>
            <person name="Kenyon C."/>
            <person name="De Hoog G.S."/>
            <person name="Govender N.P."/>
            <person name="Botha A."/>
            <person name="Moreno L."/>
            <person name="De Vries M."/>
            <person name="Munoz J.F."/>
            <person name="Stielow J.B."/>
        </authorList>
    </citation>
    <scope>NUCLEOTIDE SEQUENCE [LARGE SCALE GENOMIC DNA]</scope>
    <source>
        <strain evidence="2 3">EI222</strain>
    </source>
</reference>
<protein>
    <submittedName>
        <fullName evidence="2">Uncharacterized protein</fullName>
    </submittedName>
</protein>
<dbReference type="OrthoDB" id="4188745at2759"/>
<accession>A0A1J9PHN4</accession>
<gene>
    <name evidence="2" type="ORF">ACJ73_08927</name>
</gene>
<organism evidence="2 3">
    <name type="scientific">Blastomyces percursus</name>
    <dbReference type="NCBI Taxonomy" id="1658174"/>
    <lineage>
        <taxon>Eukaryota</taxon>
        <taxon>Fungi</taxon>
        <taxon>Dikarya</taxon>
        <taxon>Ascomycota</taxon>
        <taxon>Pezizomycotina</taxon>
        <taxon>Eurotiomycetes</taxon>
        <taxon>Eurotiomycetidae</taxon>
        <taxon>Onygenales</taxon>
        <taxon>Ajellomycetaceae</taxon>
        <taxon>Blastomyces</taxon>
    </lineage>
</organism>
<dbReference type="AlphaFoldDB" id="A0A1J9PHN4"/>
<name>A0A1J9PHN4_9EURO</name>
<sequence>MIRALTQENDTGTGTESSVESAESGSTGDMSADNDISELDRFIEDVTDDEYDAGPEETGAIVWRHIGFHIIGSPVAGRPSILLAKVTLLHTKGNHSSSSTIRSRSWTFWATFSMAIDDEIFAPEFEKLKDIY</sequence>
<evidence type="ECO:0000256" key="1">
    <source>
        <dbReference type="SAM" id="MobiDB-lite"/>
    </source>
</evidence>
<dbReference type="VEuPathDB" id="FungiDB:ACJ73_08927"/>
<feature type="compositionally biased region" description="Polar residues" evidence="1">
    <location>
        <begin position="1"/>
        <end position="29"/>
    </location>
</feature>
<comment type="caution">
    <text evidence="2">The sequence shown here is derived from an EMBL/GenBank/DDBJ whole genome shotgun (WGS) entry which is preliminary data.</text>
</comment>
<keyword evidence="3" id="KW-1185">Reference proteome</keyword>
<dbReference type="Proteomes" id="UP000242791">
    <property type="component" value="Unassembled WGS sequence"/>
</dbReference>
<dbReference type="STRING" id="1658174.A0A1J9PHN4"/>
<dbReference type="EMBL" id="LGTZ01002285">
    <property type="protein sequence ID" value="OJD15953.1"/>
    <property type="molecule type" value="Genomic_DNA"/>
</dbReference>
<evidence type="ECO:0000313" key="2">
    <source>
        <dbReference type="EMBL" id="OJD15953.1"/>
    </source>
</evidence>
<evidence type="ECO:0000313" key="3">
    <source>
        <dbReference type="Proteomes" id="UP000242791"/>
    </source>
</evidence>